<accession>A0A8C3IYX8</accession>
<dbReference type="RefSeq" id="XP_005297533.1">
    <property type="nucleotide sequence ID" value="XM_005297476.4"/>
</dbReference>
<dbReference type="GeneID" id="101936636"/>
<keyword evidence="6" id="KW-0687">Ribonucleoprotein</keyword>
<organism evidence="10 11">
    <name type="scientific">Chrysemys picta bellii</name>
    <name type="common">Western painted turtle</name>
    <name type="synonym">Emys bellii</name>
    <dbReference type="NCBI Taxonomy" id="8478"/>
    <lineage>
        <taxon>Eukaryota</taxon>
        <taxon>Metazoa</taxon>
        <taxon>Chordata</taxon>
        <taxon>Craniata</taxon>
        <taxon>Vertebrata</taxon>
        <taxon>Euteleostomi</taxon>
        <taxon>Archelosauria</taxon>
        <taxon>Testudinata</taxon>
        <taxon>Testudines</taxon>
        <taxon>Cryptodira</taxon>
        <taxon>Durocryptodira</taxon>
        <taxon>Testudinoidea</taxon>
        <taxon>Emydidae</taxon>
        <taxon>Chrysemys</taxon>
    </lineage>
</organism>
<evidence type="ECO:0000256" key="6">
    <source>
        <dbReference type="ARBA" id="ARBA00023274"/>
    </source>
</evidence>
<proteinExistence type="inferred from homology"/>
<dbReference type="OrthoDB" id="9972728at2759"/>
<feature type="domain" description="Small ribosomal subunit protein uS7" evidence="9">
    <location>
        <begin position="78"/>
        <end position="232"/>
    </location>
</feature>
<keyword evidence="5" id="KW-0496">Mitochondrion</keyword>
<evidence type="ECO:0000313" key="10">
    <source>
        <dbReference type="Ensembl" id="ENSCPBP00000040953.1"/>
    </source>
</evidence>
<evidence type="ECO:0000259" key="9">
    <source>
        <dbReference type="Pfam" id="PF00177"/>
    </source>
</evidence>
<evidence type="ECO:0000256" key="3">
    <source>
        <dbReference type="ARBA" id="ARBA00022946"/>
    </source>
</evidence>
<dbReference type="PANTHER" id="PTHR11205">
    <property type="entry name" value="RIBOSOMAL PROTEIN S7"/>
    <property type="match status" value="1"/>
</dbReference>
<dbReference type="InterPro" id="IPR023798">
    <property type="entry name" value="Ribosomal_uS7_dom"/>
</dbReference>
<dbReference type="CDD" id="cd14870">
    <property type="entry name" value="uS7_Mitochondria_Mammalian"/>
    <property type="match status" value="1"/>
</dbReference>
<comment type="subcellular location">
    <subcellularLocation>
        <location evidence="1">Mitochondrion</location>
    </subcellularLocation>
</comment>
<keyword evidence="3" id="KW-0809">Transit peptide</keyword>
<evidence type="ECO:0000313" key="11">
    <source>
        <dbReference type="Proteomes" id="UP000694380"/>
    </source>
</evidence>
<dbReference type="Ensembl" id="ENSCPBT00000047977.1">
    <property type="protein sequence ID" value="ENSCPBP00000040953.1"/>
    <property type="gene ID" value="ENSCPBG00000028105.1"/>
</dbReference>
<dbReference type="Gene3D" id="1.10.455.10">
    <property type="entry name" value="Ribosomal protein S7 domain"/>
    <property type="match status" value="1"/>
</dbReference>
<evidence type="ECO:0000256" key="4">
    <source>
        <dbReference type="ARBA" id="ARBA00022980"/>
    </source>
</evidence>
<reference evidence="10" key="2">
    <citation type="submission" date="2025-09" db="UniProtKB">
        <authorList>
            <consortium name="Ensembl"/>
        </authorList>
    </citation>
    <scope>IDENTIFICATION</scope>
</reference>
<evidence type="ECO:0000256" key="2">
    <source>
        <dbReference type="ARBA" id="ARBA00007151"/>
    </source>
</evidence>
<dbReference type="SUPFAM" id="SSF47973">
    <property type="entry name" value="Ribosomal protein S7"/>
    <property type="match status" value="1"/>
</dbReference>
<dbReference type="GO" id="GO:0005743">
    <property type="term" value="C:mitochondrial inner membrane"/>
    <property type="evidence" value="ECO:0007669"/>
    <property type="project" value="UniProtKB-ARBA"/>
</dbReference>
<dbReference type="AlphaFoldDB" id="A0A8C3IYX8"/>
<evidence type="ECO:0000256" key="1">
    <source>
        <dbReference type="ARBA" id="ARBA00004173"/>
    </source>
</evidence>
<dbReference type="OMA" id="HELHKQC"/>
<gene>
    <name evidence="10" type="primary">MRPS7</name>
</gene>
<dbReference type="GO" id="GO:0006412">
    <property type="term" value="P:translation"/>
    <property type="evidence" value="ECO:0007669"/>
    <property type="project" value="InterPro"/>
</dbReference>
<keyword evidence="4" id="KW-0689">Ribosomal protein</keyword>
<protein>
    <recommendedName>
        <fullName evidence="7">Small ribosomal subunit protein uS7m</fullName>
    </recommendedName>
    <alternativeName>
        <fullName evidence="8">28S ribosomal protein S7, mitochondrial</fullName>
    </alternativeName>
</protein>
<dbReference type="Pfam" id="PF00177">
    <property type="entry name" value="Ribosomal_S7"/>
    <property type="match status" value="1"/>
</dbReference>
<sequence length="240" mass="27802">MAAPMAGRLAALGRRLAAPARAWLPGLTQVRWSRYGPSYLEPVVNKEVNRKPLEELSEEEKTQQELKALHPIKATASNVTSSVFSDPTISKFTNMMMKGGNKVLARSIVTQTLEGIKRKQLEKYYQASEEERESIECNPYIIFHQALKNCQPVIGIYNIQKGGKTYQVPSPLKDNRKRFLAMKWLITECREHKHHRTFMHEKLSQELLQAFNNEGPVIKRKHDMHKMAEANRAYAHYRWW</sequence>
<dbReference type="GO" id="GO:0005763">
    <property type="term" value="C:mitochondrial small ribosomal subunit"/>
    <property type="evidence" value="ECO:0007669"/>
    <property type="project" value="Ensembl"/>
</dbReference>
<dbReference type="GeneTree" id="ENSGT00390000014620"/>
<dbReference type="InterPro" id="IPR036823">
    <property type="entry name" value="Ribosomal_uS7_dom_sf"/>
</dbReference>
<name>A0A8C3IYX8_CHRPI</name>
<evidence type="ECO:0000256" key="5">
    <source>
        <dbReference type="ARBA" id="ARBA00023128"/>
    </source>
</evidence>
<dbReference type="CTD" id="51081"/>
<dbReference type="Proteomes" id="UP000694380">
    <property type="component" value="Unplaced"/>
</dbReference>
<dbReference type="KEGG" id="cpic:101936636"/>
<keyword evidence="11" id="KW-1185">Reference proteome</keyword>
<evidence type="ECO:0000256" key="7">
    <source>
        <dbReference type="ARBA" id="ARBA00039306"/>
    </source>
</evidence>
<dbReference type="FunFam" id="1.10.455.10:FF:000004">
    <property type="entry name" value="28S ribosomal protein S7, mitochondrial"/>
    <property type="match status" value="1"/>
</dbReference>
<evidence type="ECO:0000256" key="8">
    <source>
        <dbReference type="ARBA" id="ARBA00041309"/>
    </source>
</evidence>
<dbReference type="InterPro" id="IPR000235">
    <property type="entry name" value="Ribosomal_uS7"/>
</dbReference>
<comment type="similarity">
    <text evidence="2">Belongs to the universal ribosomal protein uS7 family.</text>
</comment>
<reference evidence="10" key="1">
    <citation type="submission" date="2025-08" db="UniProtKB">
        <authorList>
            <consortium name="Ensembl"/>
        </authorList>
    </citation>
    <scope>IDENTIFICATION</scope>
</reference>